<keyword evidence="4" id="KW-1185">Reference proteome</keyword>
<protein>
    <submittedName>
        <fullName evidence="3">Uncharacterized protein</fullName>
    </submittedName>
</protein>
<gene>
    <name evidence="3" type="ORF">R1sor_007865</name>
</gene>
<organism evidence="3 4">
    <name type="scientific">Riccia sorocarpa</name>
    <dbReference type="NCBI Taxonomy" id="122646"/>
    <lineage>
        <taxon>Eukaryota</taxon>
        <taxon>Viridiplantae</taxon>
        <taxon>Streptophyta</taxon>
        <taxon>Embryophyta</taxon>
        <taxon>Marchantiophyta</taxon>
        <taxon>Marchantiopsida</taxon>
        <taxon>Marchantiidae</taxon>
        <taxon>Marchantiales</taxon>
        <taxon>Ricciaceae</taxon>
        <taxon>Riccia</taxon>
    </lineage>
</organism>
<reference evidence="3 4" key="1">
    <citation type="submission" date="2024-09" db="EMBL/GenBank/DDBJ databases">
        <title>Chromosome-scale assembly of Riccia sorocarpa.</title>
        <authorList>
            <person name="Paukszto L."/>
        </authorList>
    </citation>
    <scope>NUCLEOTIDE SEQUENCE [LARGE SCALE GENOMIC DNA]</scope>
    <source>
        <strain evidence="3">LP-2024</strain>
        <tissue evidence="3">Aerial parts of the thallus</tissue>
    </source>
</reference>
<keyword evidence="1" id="KW-0175">Coiled coil</keyword>
<feature type="coiled-coil region" evidence="1">
    <location>
        <begin position="368"/>
        <end position="395"/>
    </location>
</feature>
<sequence>MEEEEVTRLEKKLKHAVDSTAEKLRKKVEQHHASSSARGSVEPPLRSAAYYEEGERKYRQRLTETRMVHKERWIEFARYGSTFYAMRNIPVPNLESIIVECRAEFMKAIGMYKPLPCDNDEHDHICEHGCNSVDCHICRLCAPAAVTAQSERDVFKNAKRYIVEEPLFARLNYGVENWQQLRDPMELRYKPTIWQPPDEAVASGTEEGPVGASQPSALHAAVVSPDLNVQPPDEADASGTEEGPVGSSQPSVLNAGVVSPDIIVQPMVAGHPSGQHPTSVPIREADQETVIATSTIIPTGEGSSQQIVWAVPGHREKYDRKPVFGPLTKHQIELSKGLEILMRFRRFGNIPPMQYLDLEELKPALDALKFLQHRHNELKAAVKTLNTEVQKLRRKKAALAVGVRAAVSWEGEEEVLGIFAENEHLKKEKESLLVQLHKKVDDVEMVLQRGGEGDDQGEEDEPRGPERTLVERPRYLADIEGRIELLLEAAQDAEMEEQRSDLH</sequence>
<feature type="region of interest" description="Disordered" evidence="2">
    <location>
        <begin position="227"/>
        <end position="252"/>
    </location>
</feature>
<feature type="compositionally biased region" description="Basic and acidic residues" evidence="2">
    <location>
        <begin position="462"/>
        <end position="471"/>
    </location>
</feature>
<dbReference type="EMBL" id="JBJQOH010000003">
    <property type="protein sequence ID" value="KAL3694214.1"/>
    <property type="molecule type" value="Genomic_DNA"/>
</dbReference>
<accession>A0ABD3HV57</accession>
<proteinExistence type="predicted"/>
<evidence type="ECO:0000313" key="4">
    <source>
        <dbReference type="Proteomes" id="UP001633002"/>
    </source>
</evidence>
<feature type="region of interest" description="Disordered" evidence="2">
    <location>
        <begin position="18"/>
        <end position="46"/>
    </location>
</feature>
<feature type="region of interest" description="Disordered" evidence="2">
    <location>
        <begin position="449"/>
        <end position="471"/>
    </location>
</feature>
<evidence type="ECO:0000256" key="1">
    <source>
        <dbReference type="SAM" id="Coils"/>
    </source>
</evidence>
<evidence type="ECO:0000256" key="2">
    <source>
        <dbReference type="SAM" id="MobiDB-lite"/>
    </source>
</evidence>
<name>A0ABD3HV57_9MARC</name>
<comment type="caution">
    <text evidence="3">The sequence shown here is derived from an EMBL/GenBank/DDBJ whole genome shotgun (WGS) entry which is preliminary data.</text>
</comment>
<dbReference type="Proteomes" id="UP001633002">
    <property type="component" value="Unassembled WGS sequence"/>
</dbReference>
<dbReference type="AlphaFoldDB" id="A0ABD3HV57"/>
<evidence type="ECO:0000313" key="3">
    <source>
        <dbReference type="EMBL" id="KAL3694214.1"/>
    </source>
</evidence>